<dbReference type="Proteomes" id="UP000716291">
    <property type="component" value="Unassembled WGS sequence"/>
</dbReference>
<proteinExistence type="predicted"/>
<name>A0A9P6WVY0_RHIOR</name>
<evidence type="ECO:0000313" key="1">
    <source>
        <dbReference type="EMBL" id="KAG1297114.1"/>
    </source>
</evidence>
<protein>
    <recommendedName>
        <fullName evidence="3">Reverse transcriptase domain-containing protein</fullName>
    </recommendedName>
</protein>
<keyword evidence="2" id="KW-1185">Reference proteome</keyword>
<organism evidence="1 2">
    <name type="scientific">Rhizopus oryzae</name>
    <name type="common">Mucormycosis agent</name>
    <name type="synonym">Rhizopus arrhizus var. delemar</name>
    <dbReference type="NCBI Taxonomy" id="64495"/>
    <lineage>
        <taxon>Eukaryota</taxon>
        <taxon>Fungi</taxon>
        <taxon>Fungi incertae sedis</taxon>
        <taxon>Mucoromycota</taxon>
        <taxon>Mucoromycotina</taxon>
        <taxon>Mucoromycetes</taxon>
        <taxon>Mucorales</taxon>
        <taxon>Mucorineae</taxon>
        <taxon>Rhizopodaceae</taxon>
        <taxon>Rhizopus</taxon>
    </lineage>
</organism>
<comment type="caution">
    <text evidence="1">The sequence shown here is derived from an EMBL/GenBank/DDBJ whole genome shotgun (WGS) entry which is preliminary data.</text>
</comment>
<gene>
    <name evidence="1" type="ORF">G6F64_013101</name>
</gene>
<dbReference type="EMBL" id="JAANQT010004794">
    <property type="protein sequence ID" value="KAG1297114.1"/>
    <property type="molecule type" value="Genomic_DNA"/>
</dbReference>
<evidence type="ECO:0008006" key="3">
    <source>
        <dbReference type="Google" id="ProtNLM"/>
    </source>
</evidence>
<dbReference type="AlphaFoldDB" id="A0A9P6WVY0"/>
<evidence type="ECO:0000313" key="2">
    <source>
        <dbReference type="Proteomes" id="UP000716291"/>
    </source>
</evidence>
<sequence>MCAKDFYENLYSPNPISQVDVESLMANIPTTARIDQSSHEALLSQWTIEEVQDCLSKASKQSSPGVDGIPYCILQLLFFQPFCRQLFMDVLHSALIEHRYPASWQRSVVVLLPKKGDRSNLKNWRPTVADKTGAQNLKLTLYLRHMSATFVAYTI</sequence>
<accession>A0A9P6WVY0</accession>
<reference evidence="1" key="1">
    <citation type="journal article" date="2020" name="Microb. Genom.">
        <title>Genetic diversity of clinical and environmental Mucorales isolates obtained from an investigation of mucormycosis cases among solid organ transplant recipients.</title>
        <authorList>
            <person name="Nguyen M.H."/>
            <person name="Kaul D."/>
            <person name="Muto C."/>
            <person name="Cheng S.J."/>
            <person name="Richter R.A."/>
            <person name="Bruno V.M."/>
            <person name="Liu G."/>
            <person name="Beyhan S."/>
            <person name="Sundermann A.J."/>
            <person name="Mounaud S."/>
            <person name="Pasculle A.W."/>
            <person name="Nierman W.C."/>
            <person name="Driscoll E."/>
            <person name="Cumbie R."/>
            <person name="Clancy C.J."/>
            <person name="Dupont C.L."/>
        </authorList>
    </citation>
    <scope>NUCLEOTIDE SEQUENCE</scope>
    <source>
        <strain evidence="1">GL11</strain>
    </source>
</reference>